<evidence type="ECO:0000313" key="2">
    <source>
        <dbReference type="EMBL" id="GCD46130.1"/>
    </source>
</evidence>
<dbReference type="Proteomes" id="UP000286746">
    <property type="component" value="Unassembled WGS sequence"/>
</dbReference>
<gene>
    <name evidence="2" type="ORF">GKJPGBOP_05877</name>
</gene>
<proteinExistence type="predicted"/>
<organism evidence="2 3">
    <name type="scientific">Streptomyces paromomycinus</name>
    <name type="common">Streptomyces rimosus subsp. paromomycinus</name>
    <dbReference type="NCBI Taxonomy" id="92743"/>
    <lineage>
        <taxon>Bacteria</taxon>
        <taxon>Bacillati</taxon>
        <taxon>Actinomycetota</taxon>
        <taxon>Actinomycetes</taxon>
        <taxon>Kitasatosporales</taxon>
        <taxon>Streptomycetaceae</taxon>
        <taxon>Streptomyces</taxon>
    </lineage>
</organism>
<dbReference type="AlphaFoldDB" id="A0A401WA08"/>
<evidence type="ECO:0000313" key="3">
    <source>
        <dbReference type="Proteomes" id="UP000286746"/>
    </source>
</evidence>
<feature type="region of interest" description="Disordered" evidence="1">
    <location>
        <begin position="174"/>
        <end position="201"/>
    </location>
</feature>
<keyword evidence="3" id="KW-1185">Reference proteome</keyword>
<protein>
    <submittedName>
        <fullName evidence="2">Uncharacterized protein</fullName>
    </submittedName>
</protein>
<comment type="caution">
    <text evidence="2">The sequence shown here is derived from an EMBL/GenBank/DDBJ whole genome shotgun (WGS) entry which is preliminary data.</text>
</comment>
<dbReference type="RefSeq" id="WP_125056562.1">
    <property type="nucleotide sequence ID" value="NZ_BHZD01000001.1"/>
</dbReference>
<accession>A0A401WA08</accession>
<sequence length="201" mass="21646">MKRLRLLGDRLWYGSITVARRRAAALAAWVRASPTPRGRGFRFAVLLIVGWIAVRTARAMPALLWVATAAWLWAAHRAGRGRIAAPAESPAEETPADTSEGSAEDAFRTLVWDAIGDRQGVHLRDLLAALHQAGMHPEWEVADVRSVCTRLGIPVRDRVRVRGRGVTVGVHRADLAPAEAPSGPSPESGPVETPGPGLRVA</sequence>
<dbReference type="EMBL" id="BHZD01000001">
    <property type="protein sequence ID" value="GCD46130.1"/>
    <property type="molecule type" value="Genomic_DNA"/>
</dbReference>
<evidence type="ECO:0000256" key="1">
    <source>
        <dbReference type="SAM" id="MobiDB-lite"/>
    </source>
</evidence>
<name>A0A401WA08_STREY</name>
<reference evidence="2 3" key="1">
    <citation type="submission" date="2018-11" db="EMBL/GenBank/DDBJ databases">
        <title>Whole genome sequence of Streptomyces paromomycinus NBRC 15454(T).</title>
        <authorList>
            <person name="Komaki H."/>
            <person name="Tamura T."/>
        </authorList>
    </citation>
    <scope>NUCLEOTIDE SEQUENCE [LARGE SCALE GENOMIC DNA]</scope>
    <source>
        <strain evidence="2 3">NBRC 15454</strain>
    </source>
</reference>